<gene>
    <name evidence="2" type="ORF">NECAME_06903</name>
</gene>
<name>W2TTA9_NECAM</name>
<protein>
    <submittedName>
        <fullName evidence="2">Uncharacterized protein</fullName>
    </submittedName>
</protein>
<proteinExistence type="predicted"/>
<evidence type="ECO:0000256" key="1">
    <source>
        <dbReference type="SAM" id="MobiDB-lite"/>
    </source>
</evidence>
<dbReference type="KEGG" id="nai:NECAME_06903"/>
<accession>W2TTA9</accession>
<evidence type="ECO:0000313" key="3">
    <source>
        <dbReference type="Proteomes" id="UP000053676"/>
    </source>
</evidence>
<feature type="region of interest" description="Disordered" evidence="1">
    <location>
        <begin position="1"/>
        <end position="21"/>
    </location>
</feature>
<reference evidence="3" key="1">
    <citation type="journal article" date="2014" name="Nat. Genet.">
        <title>Genome of the human hookworm Necator americanus.</title>
        <authorList>
            <person name="Tang Y.T."/>
            <person name="Gao X."/>
            <person name="Rosa B.A."/>
            <person name="Abubucker S."/>
            <person name="Hallsworth-Pepin K."/>
            <person name="Martin J."/>
            <person name="Tyagi R."/>
            <person name="Heizer E."/>
            <person name="Zhang X."/>
            <person name="Bhonagiri-Palsikar V."/>
            <person name="Minx P."/>
            <person name="Warren W.C."/>
            <person name="Wang Q."/>
            <person name="Zhan B."/>
            <person name="Hotez P.J."/>
            <person name="Sternberg P.W."/>
            <person name="Dougall A."/>
            <person name="Gaze S.T."/>
            <person name="Mulvenna J."/>
            <person name="Sotillo J."/>
            <person name="Ranganathan S."/>
            <person name="Rabelo E.M."/>
            <person name="Wilson R.K."/>
            <person name="Felgner P.L."/>
            <person name="Bethony J."/>
            <person name="Hawdon J.M."/>
            <person name="Gasser R.B."/>
            <person name="Loukas A."/>
            <person name="Mitreva M."/>
        </authorList>
    </citation>
    <scope>NUCLEOTIDE SEQUENCE [LARGE SCALE GENOMIC DNA]</scope>
</reference>
<dbReference type="Proteomes" id="UP000053676">
    <property type="component" value="Unassembled WGS sequence"/>
</dbReference>
<dbReference type="AlphaFoldDB" id="W2TTA9"/>
<sequence>MWCEREKEGKTKTMKEKQQLPRRGMHAILLTCIRKYQRFARENNDCKKGENQKSFEHHKL</sequence>
<keyword evidence="3" id="KW-1185">Reference proteome</keyword>
<organism evidence="2 3">
    <name type="scientific">Necator americanus</name>
    <name type="common">Human hookworm</name>
    <dbReference type="NCBI Taxonomy" id="51031"/>
    <lineage>
        <taxon>Eukaryota</taxon>
        <taxon>Metazoa</taxon>
        <taxon>Ecdysozoa</taxon>
        <taxon>Nematoda</taxon>
        <taxon>Chromadorea</taxon>
        <taxon>Rhabditida</taxon>
        <taxon>Rhabditina</taxon>
        <taxon>Rhabditomorpha</taxon>
        <taxon>Strongyloidea</taxon>
        <taxon>Ancylostomatidae</taxon>
        <taxon>Bunostominae</taxon>
        <taxon>Necator</taxon>
    </lineage>
</organism>
<dbReference type="EMBL" id="KI657953">
    <property type="protein sequence ID" value="ETN84341.1"/>
    <property type="molecule type" value="Genomic_DNA"/>
</dbReference>
<evidence type="ECO:0000313" key="2">
    <source>
        <dbReference type="EMBL" id="ETN84341.1"/>
    </source>
</evidence>
<feature type="compositionally biased region" description="Basic and acidic residues" evidence="1">
    <location>
        <begin position="1"/>
        <end position="19"/>
    </location>
</feature>